<dbReference type="OrthoDB" id="2327606at2"/>
<keyword evidence="1" id="KW-1133">Transmembrane helix</keyword>
<protein>
    <recommendedName>
        <fullName evidence="4">DUF308 domain-containing protein</fullName>
    </recommendedName>
</protein>
<keyword evidence="1" id="KW-0812">Transmembrane</keyword>
<reference evidence="2 3" key="1">
    <citation type="journal article" date="2018" name="Int. J. Syst. Evol. Microbiol.">
        <title>Lactobacillus bambusae sp. nov., isolated from a traditional fermented Ma-bamboo shoots of Taiwan.</title>
        <authorList>
            <person name="Wang L.-T."/>
        </authorList>
    </citation>
    <scope>NUCLEOTIDE SEQUENCE [LARGE SCALE GENOMIC DNA]</scope>
    <source>
        <strain evidence="2 3">BS-W1</strain>
    </source>
</reference>
<name>A0A2V1N0V5_9LACO</name>
<feature type="transmembrane region" description="Helical" evidence="1">
    <location>
        <begin position="33"/>
        <end position="51"/>
    </location>
</feature>
<accession>A0A2V1N0V5</accession>
<sequence>MALFIAIMAGIVLLLAIFKLVLNLQEGEGWRIPTGLAVIAVLIMGLSIWKLPFWSGHDQTSNSVSSQSSTSAKTSAKDFSANFSDQKDSVFDGGKADRAKAEQTLKVQQMSKQLRETYADLGQVTYTATTKTWTLTITDKDFNKAVTYLSQNPGEGQKIKWPSFVTNMTKTSQSIQKNVGSGYTWQIKSSAASDSIILRLKDGKVTQNLAK</sequence>
<comment type="caution">
    <text evidence="2">The sequence shown here is derived from an EMBL/GenBank/DDBJ whole genome shotgun (WGS) entry which is preliminary data.</text>
</comment>
<organism evidence="2 3">
    <name type="scientific">Levilactobacillus bambusae</name>
    <dbReference type="NCBI Taxonomy" id="2024736"/>
    <lineage>
        <taxon>Bacteria</taxon>
        <taxon>Bacillati</taxon>
        <taxon>Bacillota</taxon>
        <taxon>Bacilli</taxon>
        <taxon>Lactobacillales</taxon>
        <taxon>Lactobacillaceae</taxon>
        <taxon>Levilactobacillus</taxon>
    </lineage>
</organism>
<dbReference type="RefSeq" id="WP_109249425.1">
    <property type="nucleotide sequence ID" value="NZ_QCXQ01000001.1"/>
</dbReference>
<evidence type="ECO:0000313" key="2">
    <source>
        <dbReference type="EMBL" id="PWG00712.1"/>
    </source>
</evidence>
<dbReference type="EMBL" id="QCXQ01000001">
    <property type="protein sequence ID" value="PWG00712.1"/>
    <property type="molecule type" value="Genomic_DNA"/>
</dbReference>
<evidence type="ECO:0000256" key="1">
    <source>
        <dbReference type="SAM" id="Phobius"/>
    </source>
</evidence>
<proteinExistence type="predicted"/>
<dbReference type="AlphaFoldDB" id="A0A2V1N0V5"/>
<gene>
    <name evidence="2" type="ORF">DCM90_00620</name>
</gene>
<dbReference type="Proteomes" id="UP000245080">
    <property type="component" value="Unassembled WGS sequence"/>
</dbReference>
<evidence type="ECO:0008006" key="4">
    <source>
        <dbReference type="Google" id="ProtNLM"/>
    </source>
</evidence>
<keyword evidence="1" id="KW-0472">Membrane</keyword>
<keyword evidence="3" id="KW-1185">Reference proteome</keyword>
<evidence type="ECO:0000313" key="3">
    <source>
        <dbReference type="Proteomes" id="UP000245080"/>
    </source>
</evidence>